<gene>
    <name evidence="2" type="ORF">OVN521_LOCUS40264</name>
</gene>
<feature type="compositionally biased region" description="Low complexity" evidence="1">
    <location>
        <begin position="20"/>
        <end position="31"/>
    </location>
</feature>
<feature type="compositionally biased region" description="Polar residues" evidence="1">
    <location>
        <begin position="32"/>
        <end position="60"/>
    </location>
</feature>
<comment type="caution">
    <text evidence="2">The sequence shown here is derived from an EMBL/GenBank/DDBJ whole genome shotgun (WGS) entry which is preliminary data.</text>
</comment>
<accession>A0A820UXX7</accession>
<reference evidence="2" key="1">
    <citation type="submission" date="2021-02" db="EMBL/GenBank/DDBJ databases">
        <authorList>
            <person name="Nowell W R."/>
        </authorList>
    </citation>
    <scope>NUCLEOTIDE SEQUENCE</scope>
</reference>
<sequence length="117" mass="13085">SSSSSSPLKKKINLNLTITNSKSNRNNSNNKLTIKQQANQTTKINDAKTNSTEQPSLTTAITSASSVPRKILPKDNYSHMEIFCDPSKEKFTATLRIIATITMVFEKFFKKSLMRPC</sequence>
<evidence type="ECO:0000256" key="1">
    <source>
        <dbReference type="SAM" id="MobiDB-lite"/>
    </source>
</evidence>
<dbReference type="Proteomes" id="UP000663866">
    <property type="component" value="Unassembled WGS sequence"/>
</dbReference>
<proteinExistence type="predicted"/>
<protein>
    <submittedName>
        <fullName evidence="2">Uncharacterized protein</fullName>
    </submittedName>
</protein>
<dbReference type="AlphaFoldDB" id="A0A820UXX7"/>
<dbReference type="EMBL" id="CAJOBG010052100">
    <property type="protein sequence ID" value="CAF4492065.1"/>
    <property type="molecule type" value="Genomic_DNA"/>
</dbReference>
<feature type="non-terminal residue" evidence="2">
    <location>
        <position position="1"/>
    </location>
</feature>
<evidence type="ECO:0000313" key="3">
    <source>
        <dbReference type="Proteomes" id="UP000663866"/>
    </source>
</evidence>
<name>A0A820UXX7_9BILA</name>
<feature type="region of interest" description="Disordered" evidence="1">
    <location>
        <begin position="16"/>
        <end position="60"/>
    </location>
</feature>
<evidence type="ECO:0000313" key="2">
    <source>
        <dbReference type="EMBL" id="CAF4492065.1"/>
    </source>
</evidence>
<keyword evidence="3" id="KW-1185">Reference proteome</keyword>
<organism evidence="2 3">
    <name type="scientific">Rotaria magnacalcarata</name>
    <dbReference type="NCBI Taxonomy" id="392030"/>
    <lineage>
        <taxon>Eukaryota</taxon>
        <taxon>Metazoa</taxon>
        <taxon>Spiralia</taxon>
        <taxon>Gnathifera</taxon>
        <taxon>Rotifera</taxon>
        <taxon>Eurotatoria</taxon>
        <taxon>Bdelloidea</taxon>
        <taxon>Philodinida</taxon>
        <taxon>Philodinidae</taxon>
        <taxon>Rotaria</taxon>
    </lineage>
</organism>